<dbReference type="HOGENOM" id="CLU_016207_3_1_0"/>
<evidence type="ECO:0000313" key="4">
    <source>
        <dbReference type="EMBL" id="EFQ22731.1"/>
    </source>
</evidence>
<dbReference type="GO" id="GO:0004755">
    <property type="term" value="F:saccharopine dehydrogenase (NADP+, L-glutamate-forming) activity"/>
    <property type="evidence" value="ECO:0007669"/>
    <property type="project" value="UniProtKB-EC"/>
</dbReference>
<organism evidence="4 5">
    <name type="scientific">Aminomonas paucivorans DSM 12260</name>
    <dbReference type="NCBI Taxonomy" id="584708"/>
    <lineage>
        <taxon>Bacteria</taxon>
        <taxon>Thermotogati</taxon>
        <taxon>Synergistota</taxon>
        <taxon>Synergistia</taxon>
        <taxon>Synergistales</taxon>
        <taxon>Synergistaceae</taxon>
        <taxon>Aminomonas</taxon>
    </lineage>
</organism>
<dbReference type="EC" id="1.5.1.10" evidence="4"/>
<dbReference type="PANTHER" id="PTHR11133:SF22">
    <property type="entry name" value="ALPHA-AMINOADIPIC SEMIALDEHYDE SYNTHASE, MITOCHONDRIAL"/>
    <property type="match status" value="1"/>
</dbReference>
<dbReference type="RefSeq" id="WP_006299878.1">
    <property type="nucleotide sequence ID" value="NZ_CM001022.1"/>
</dbReference>
<dbReference type="Pfam" id="PF16653">
    <property type="entry name" value="Sacchrp_dh_C"/>
    <property type="match status" value="1"/>
</dbReference>
<dbReference type="EMBL" id="CM001022">
    <property type="protein sequence ID" value="EFQ22731.1"/>
    <property type="molecule type" value="Genomic_DNA"/>
</dbReference>
<dbReference type="Gene3D" id="3.30.360.10">
    <property type="entry name" value="Dihydrodipicolinate Reductase, domain 2"/>
    <property type="match status" value="1"/>
</dbReference>
<dbReference type="eggNOG" id="COG1748">
    <property type="taxonomic scope" value="Bacteria"/>
</dbReference>
<dbReference type="SUPFAM" id="SSF55347">
    <property type="entry name" value="Glyceraldehyde-3-phosphate dehydrogenase-like, C-terminal domain"/>
    <property type="match status" value="1"/>
</dbReference>
<feature type="domain" description="Saccharopine dehydrogenase NADP binding" evidence="2">
    <location>
        <begin position="5"/>
        <end position="115"/>
    </location>
</feature>
<feature type="domain" description="Saccharopine dehydrogenase-like C-terminal" evidence="3">
    <location>
        <begin position="122"/>
        <end position="430"/>
    </location>
</feature>
<protein>
    <submittedName>
        <fullName evidence="4">Saccharopine dehydrogenase (NADP(+), L-glutamate-forming)</fullName>
        <ecNumber evidence="4">1.5.1.10</ecNumber>
    </submittedName>
</protein>
<proteinExistence type="predicted"/>
<dbReference type="SUPFAM" id="SSF51735">
    <property type="entry name" value="NAD(P)-binding Rossmann-fold domains"/>
    <property type="match status" value="1"/>
</dbReference>
<keyword evidence="1 4" id="KW-0560">Oxidoreductase</keyword>
<dbReference type="PaxDb" id="584708-Apau_0296"/>
<accession>E3CYK0</accession>
<dbReference type="STRING" id="584708.Apau_0296"/>
<dbReference type="InterPro" id="IPR032095">
    <property type="entry name" value="Sacchrp_dh-like_C"/>
</dbReference>
<reference evidence="4 5" key="1">
    <citation type="journal article" date="2010" name="Stand. Genomic Sci.">
        <title>Non-contiguous finished genome sequence of Aminomonas paucivorans type strain (GLU-3).</title>
        <authorList>
            <person name="Pitluck S."/>
            <person name="Yasawong M."/>
            <person name="Held B."/>
            <person name="Lapidus A."/>
            <person name="Nolan M."/>
            <person name="Copeland A."/>
            <person name="Lucas S."/>
            <person name="Del Rio T.G."/>
            <person name="Tice H."/>
            <person name="Cheng J.F."/>
            <person name="Chertkov O."/>
            <person name="Goodwin L."/>
            <person name="Tapia R."/>
            <person name="Han C."/>
            <person name="Liolios K."/>
            <person name="Ivanova N."/>
            <person name="Mavromatis K."/>
            <person name="Ovchinnikova G."/>
            <person name="Pati A."/>
            <person name="Chen A."/>
            <person name="Palaniappan K."/>
            <person name="Land M."/>
            <person name="Hauser L."/>
            <person name="Chang Y.J."/>
            <person name="Jeffries C.D."/>
            <person name="Pukall R."/>
            <person name="Spring S."/>
            <person name="Rohde M."/>
            <person name="Sikorski J."/>
            <person name="Goker M."/>
            <person name="Woyke T."/>
            <person name="Bristow J."/>
            <person name="Eisen J.A."/>
            <person name="Markowitz V."/>
            <person name="Hugenholtz P."/>
            <person name="Kyrpides N.C."/>
            <person name="Klenk H.P."/>
        </authorList>
    </citation>
    <scope>NUCLEOTIDE SEQUENCE [LARGE SCALE GENOMIC DNA]</scope>
    <source>
        <strain evidence="4 5">DSM 12260</strain>
    </source>
</reference>
<keyword evidence="5" id="KW-1185">Reference proteome</keyword>
<dbReference type="Proteomes" id="UP000005096">
    <property type="component" value="Chromosome"/>
</dbReference>
<dbReference type="AlphaFoldDB" id="E3CYK0"/>
<sequence>MVRRVLVLGAGRVAGPCIAHLAKREDVEVHAADRDPSRLEALRFPRVVPRLCGDLSDPGSLVRELRPEVVVNLLPAPTMASVAHACLEARAHMVNASYIKDPLSRLDGAVREAGLLFLCEMGLDPGIDHMAACRTVGEIHRRGGKVAAFWSACGALPDRSSDTNPLGYKLSWSPRDLLGVCRREARFLRDGKETVLPGGEPFRHATLVEVEGLGWFEEYANADSLPYRERYGIPEVRDLYRCTLRYPGWSELVRYLLDLGWFEEGERDLRGRSLWDLTAERVGDAPQEGRKGAAARRLGCPVWAAALAVLEWLGVFSDAPCPLERGSLRDVLERVFLEKLSFLPGEQDLVVLQHRFAVEYPDGRKPETWVSTLVDRGTEGEETSIARTTGLPAAMGTELILEGLALRGVHAPVAPEVFVPALELLAARGLRFLETVLPGRKVPGR</sequence>
<evidence type="ECO:0000259" key="2">
    <source>
        <dbReference type="Pfam" id="PF03435"/>
    </source>
</evidence>
<dbReference type="Gene3D" id="3.40.50.720">
    <property type="entry name" value="NAD(P)-binding Rossmann-like Domain"/>
    <property type="match status" value="1"/>
</dbReference>
<evidence type="ECO:0000259" key="3">
    <source>
        <dbReference type="Pfam" id="PF16653"/>
    </source>
</evidence>
<gene>
    <name evidence="4" type="ORF">Apau_0296</name>
</gene>
<name>E3CYK0_9BACT</name>
<dbReference type="OrthoDB" id="9769367at2"/>
<dbReference type="Gene3D" id="1.10.1870.10">
    <property type="entry name" value="Domain 3, Saccharopine reductase"/>
    <property type="match status" value="1"/>
</dbReference>
<dbReference type="PANTHER" id="PTHR11133">
    <property type="entry name" value="SACCHAROPINE DEHYDROGENASE"/>
    <property type="match status" value="1"/>
</dbReference>
<evidence type="ECO:0000313" key="5">
    <source>
        <dbReference type="Proteomes" id="UP000005096"/>
    </source>
</evidence>
<dbReference type="InterPro" id="IPR036291">
    <property type="entry name" value="NAD(P)-bd_dom_sf"/>
</dbReference>
<dbReference type="Pfam" id="PF03435">
    <property type="entry name" value="Sacchrp_dh_NADP"/>
    <property type="match status" value="1"/>
</dbReference>
<evidence type="ECO:0000256" key="1">
    <source>
        <dbReference type="ARBA" id="ARBA00023002"/>
    </source>
</evidence>
<dbReference type="GO" id="GO:0019878">
    <property type="term" value="P:lysine biosynthetic process via aminoadipic acid"/>
    <property type="evidence" value="ECO:0007669"/>
    <property type="project" value="TreeGrafter"/>
</dbReference>
<dbReference type="InterPro" id="IPR005097">
    <property type="entry name" value="Sacchrp_dh_NADP-bd"/>
</dbReference>
<dbReference type="GO" id="GO:0005737">
    <property type="term" value="C:cytoplasm"/>
    <property type="evidence" value="ECO:0007669"/>
    <property type="project" value="TreeGrafter"/>
</dbReference>
<dbReference type="InterPro" id="IPR051168">
    <property type="entry name" value="AASS"/>
</dbReference>